<accession>A0A917HLQ8</accession>
<proteinExistence type="predicted"/>
<name>A0A917HLQ8_9SPHI</name>
<reference evidence="1" key="2">
    <citation type="submission" date="2020-09" db="EMBL/GenBank/DDBJ databases">
        <authorList>
            <person name="Sun Q."/>
            <person name="Zhou Y."/>
        </authorList>
    </citation>
    <scope>NUCLEOTIDE SEQUENCE</scope>
    <source>
        <strain evidence="1">CGMCC 1.12195</strain>
    </source>
</reference>
<dbReference type="EMBL" id="BMER01000001">
    <property type="protein sequence ID" value="GGG83659.1"/>
    <property type="molecule type" value="Genomic_DNA"/>
</dbReference>
<comment type="caution">
    <text evidence="1">The sequence shown here is derived from an EMBL/GenBank/DDBJ whole genome shotgun (WGS) entry which is preliminary data.</text>
</comment>
<keyword evidence="2" id="KW-1185">Reference proteome</keyword>
<reference evidence="1" key="1">
    <citation type="journal article" date="2014" name="Int. J. Syst. Evol. Microbiol.">
        <title>Complete genome sequence of Corynebacterium casei LMG S-19264T (=DSM 44701T), isolated from a smear-ripened cheese.</title>
        <authorList>
            <consortium name="US DOE Joint Genome Institute (JGI-PGF)"/>
            <person name="Walter F."/>
            <person name="Albersmeier A."/>
            <person name="Kalinowski J."/>
            <person name="Ruckert C."/>
        </authorList>
    </citation>
    <scope>NUCLEOTIDE SEQUENCE</scope>
    <source>
        <strain evidence="1">CGMCC 1.12195</strain>
    </source>
</reference>
<protein>
    <recommendedName>
        <fullName evidence="3">Lipocalin-like domain-containing protein</fullName>
    </recommendedName>
</protein>
<dbReference type="Proteomes" id="UP000660862">
    <property type="component" value="Unassembled WGS sequence"/>
</dbReference>
<evidence type="ECO:0000313" key="2">
    <source>
        <dbReference type="Proteomes" id="UP000660862"/>
    </source>
</evidence>
<dbReference type="RefSeq" id="WP_188505359.1">
    <property type="nucleotide sequence ID" value="NZ_BMER01000001.1"/>
</dbReference>
<evidence type="ECO:0008006" key="3">
    <source>
        <dbReference type="Google" id="ProtNLM"/>
    </source>
</evidence>
<dbReference type="AlphaFoldDB" id="A0A917HLQ8"/>
<sequence length="174" mass="18937">MNKSVFFLATLIVSSFFSISCSSQQGAVDGGPAASAWRKGVKGQWVLQSVDKENFPTAYSVKTIFEEAPAECFIGSVWNLPNNGKGSITFDADGKLCAPGAVRDIVWSIYNPGKGNGEPQFQFKKIYPGDKASNVTAGYRLDLAYADADQLTLRMPLDLDGQTGYLAFNFERLQ</sequence>
<organism evidence="1 2">
    <name type="scientific">Parapedobacter pyrenivorans</name>
    <dbReference type="NCBI Taxonomy" id="1305674"/>
    <lineage>
        <taxon>Bacteria</taxon>
        <taxon>Pseudomonadati</taxon>
        <taxon>Bacteroidota</taxon>
        <taxon>Sphingobacteriia</taxon>
        <taxon>Sphingobacteriales</taxon>
        <taxon>Sphingobacteriaceae</taxon>
        <taxon>Parapedobacter</taxon>
    </lineage>
</organism>
<gene>
    <name evidence="1" type="ORF">GCM10007415_15920</name>
</gene>
<evidence type="ECO:0000313" key="1">
    <source>
        <dbReference type="EMBL" id="GGG83659.1"/>
    </source>
</evidence>
<dbReference type="PROSITE" id="PS51257">
    <property type="entry name" value="PROKAR_LIPOPROTEIN"/>
    <property type="match status" value="1"/>
</dbReference>